<dbReference type="Gene3D" id="2.40.30.10">
    <property type="entry name" value="Translation factors"/>
    <property type="match status" value="1"/>
</dbReference>
<dbReference type="Gene3D" id="3.40.50.80">
    <property type="entry name" value="Nucleotide-binding domain of ferredoxin-NADP reductase (FNR) module"/>
    <property type="match status" value="1"/>
</dbReference>
<dbReference type="Pfam" id="PF00970">
    <property type="entry name" value="FAD_binding_6"/>
    <property type="match status" value="1"/>
</dbReference>
<organism evidence="2 3">
    <name type="scientific">Roseisolibacter agri</name>
    <dbReference type="NCBI Taxonomy" id="2014610"/>
    <lineage>
        <taxon>Bacteria</taxon>
        <taxon>Pseudomonadati</taxon>
        <taxon>Gemmatimonadota</taxon>
        <taxon>Gemmatimonadia</taxon>
        <taxon>Gemmatimonadales</taxon>
        <taxon>Gemmatimonadaceae</taxon>
        <taxon>Roseisolibacter</taxon>
    </lineage>
</organism>
<dbReference type="EMBL" id="BRXS01000005">
    <property type="protein sequence ID" value="GLC26828.1"/>
    <property type="molecule type" value="Genomic_DNA"/>
</dbReference>
<comment type="caution">
    <text evidence="2">The sequence shown here is derived from an EMBL/GenBank/DDBJ whole genome shotgun (WGS) entry which is preliminary data.</text>
</comment>
<dbReference type="CDD" id="cd06217">
    <property type="entry name" value="FNR_iron_sulfur_binding_3"/>
    <property type="match status" value="1"/>
</dbReference>
<feature type="domain" description="FAD-binding FR-type" evidence="1">
    <location>
        <begin position="13"/>
        <end position="114"/>
    </location>
</feature>
<dbReference type="PANTHER" id="PTHR47354">
    <property type="entry name" value="NADH OXIDOREDUCTASE HCR"/>
    <property type="match status" value="1"/>
</dbReference>
<dbReference type="InterPro" id="IPR050415">
    <property type="entry name" value="MRET"/>
</dbReference>
<evidence type="ECO:0000259" key="1">
    <source>
        <dbReference type="PROSITE" id="PS51384"/>
    </source>
</evidence>
<reference evidence="2" key="1">
    <citation type="submission" date="2022-08" db="EMBL/GenBank/DDBJ databases">
        <title>Draft genome sequencing of Roseisolibacter agri AW1220.</title>
        <authorList>
            <person name="Tobiishi Y."/>
            <person name="Tonouchi A."/>
        </authorList>
    </citation>
    <scope>NUCLEOTIDE SEQUENCE</scope>
    <source>
        <strain evidence="2">AW1220</strain>
    </source>
</reference>
<dbReference type="PRINTS" id="PR00371">
    <property type="entry name" value="FPNCR"/>
</dbReference>
<dbReference type="InterPro" id="IPR001433">
    <property type="entry name" value="OxRdtase_FAD/NAD-bd"/>
</dbReference>
<protein>
    <submittedName>
        <fullName evidence="2">Oxidoreductase</fullName>
    </submittedName>
</protein>
<dbReference type="Proteomes" id="UP001161325">
    <property type="component" value="Unassembled WGS sequence"/>
</dbReference>
<dbReference type="SUPFAM" id="SSF52343">
    <property type="entry name" value="Ferredoxin reductase-like, C-terminal NADP-linked domain"/>
    <property type="match status" value="1"/>
</dbReference>
<proteinExistence type="predicted"/>
<gene>
    <name evidence="2" type="ORF">rosag_33410</name>
</gene>
<accession>A0AA37QJ91</accession>
<dbReference type="InterPro" id="IPR017927">
    <property type="entry name" value="FAD-bd_FR_type"/>
</dbReference>
<dbReference type="GO" id="GO:0016491">
    <property type="term" value="F:oxidoreductase activity"/>
    <property type="evidence" value="ECO:0007669"/>
    <property type="project" value="InterPro"/>
</dbReference>
<dbReference type="SUPFAM" id="SSF63380">
    <property type="entry name" value="Riboflavin synthase domain-like"/>
    <property type="match status" value="1"/>
</dbReference>
<sequence>MPDVARRTAPARLEWRVATVVAVRDETPRARTLVLDVPDWPGHRAGQHVDVRLVAEDGYQAQRSYSIASAPEERTVALTVERLDDGEVSPYLAGELRAGDGLEVRGPIGGWFAWDVHDGGPLLLVAGGSGVVPLMAMLRHHAHADAARRARVPVRLLYSARTAADVIYRDELARFAAPAVGIVYTLTRETTPVDWAQHHRRIDRAMLDAVAWPAADAPLAFVCGPTPLVESVAALLVAIGHDPARVRTERFGPTGG</sequence>
<name>A0AA37QJ91_9BACT</name>
<evidence type="ECO:0000313" key="2">
    <source>
        <dbReference type="EMBL" id="GLC26828.1"/>
    </source>
</evidence>
<dbReference type="PANTHER" id="PTHR47354:SF5">
    <property type="entry name" value="PROTEIN RFBI"/>
    <property type="match status" value="1"/>
</dbReference>
<dbReference type="InterPro" id="IPR001709">
    <property type="entry name" value="Flavoprot_Pyr_Nucl_cyt_Rdtase"/>
</dbReference>
<evidence type="ECO:0000313" key="3">
    <source>
        <dbReference type="Proteomes" id="UP001161325"/>
    </source>
</evidence>
<dbReference type="AlphaFoldDB" id="A0AA37QJ91"/>
<dbReference type="InterPro" id="IPR008333">
    <property type="entry name" value="Cbr1-like_FAD-bd_dom"/>
</dbReference>
<dbReference type="PRINTS" id="PR00406">
    <property type="entry name" value="CYTB5RDTASE"/>
</dbReference>
<dbReference type="InterPro" id="IPR017938">
    <property type="entry name" value="Riboflavin_synthase-like_b-brl"/>
</dbReference>
<keyword evidence="3" id="KW-1185">Reference proteome</keyword>
<dbReference type="Pfam" id="PF00175">
    <property type="entry name" value="NAD_binding_1"/>
    <property type="match status" value="1"/>
</dbReference>
<dbReference type="InterPro" id="IPR039261">
    <property type="entry name" value="FNR_nucleotide-bd"/>
</dbReference>
<dbReference type="PROSITE" id="PS51384">
    <property type="entry name" value="FAD_FR"/>
    <property type="match status" value="1"/>
</dbReference>